<name>A0A1M5G154_9FLAO</name>
<dbReference type="RefSeq" id="WP_072864898.1">
    <property type="nucleotide sequence ID" value="NZ_FQUX01000010.1"/>
</dbReference>
<keyword evidence="3" id="KW-1185">Reference proteome</keyword>
<organism evidence="2 3">
    <name type="scientific">Arenibacter palladensis</name>
    <dbReference type="NCBI Taxonomy" id="237373"/>
    <lineage>
        <taxon>Bacteria</taxon>
        <taxon>Pseudomonadati</taxon>
        <taxon>Bacteroidota</taxon>
        <taxon>Flavobacteriia</taxon>
        <taxon>Flavobacteriales</taxon>
        <taxon>Flavobacteriaceae</taxon>
        <taxon>Arenibacter</taxon>
    </lineage>
</organism>
<sequence length="536" mass="60585">MDKKYAIYAILFAVLFSQAQDVALPTDLRQHNLTEFNASLFNPVFSLDRNNPESIAWWSRYQWQTIDGDPTSIFLNYSRKINTQSSIGVGFMQNNTGVFLNTGGVLNYAYAFDFGNNMQLSVGLNVFGFNSEIADDRYSPNPEISLPQLQLAKNAFIMQFAPGVRFSVDGFSVGFTAENLFDYNFSTNSSASASDEKIYMGMIDYRLPVTLFSGVDNAYLLPMLYVKSVPYGDTQVGLNALLSSNKFWLQGGYNSFYGISGGLGGRFFKHLSLGALIEYGLDAEVKDMDPSFEIIAAYTLSSPDPRKKVVGFDVDETPVELEKPEEVTPPEAEDRVVEEKKMQRELSKAEALAEKKALKKEKKQKRVRGKKKKALAEELRVAQELAVAKRLKEEQEAAALAKAVQLKEQKRLDSIKAMELALAKKIQDDLDMIAARKKAGKKITQGHYEEVDKLEGQKAGFYLIGNVYGTSRYRDIFVESLKKKGIDAKFFYLERTKWDYVYLERFDTLSEAEAARDNKFNGKYAERTWIFRIIGE</sequence>
<feature type="chain" id="PRO_5012160559" evidence="1">
    <location>
        <begin position="20"/>
        <end position="536"/>
    </location>
</feature>
<dbReference type="InterPro" id="IPR019861">
    <property type="entry name" value="PorP/SprF_Bacteroidetes"/>
</dbReference>
<gene>
    <name evidence="2" type="ORF">SAMN03080594_11062</name>
</gene>
<keyword evidence="1" id="KW-0732">Signal</keyword>
<proteinExistence type="predicted"/>
<dbReference type="Proteomes" id="UP000184406">
    <property type="component" value="Unassembled WGS sequence"/>
</dbReference>
<accession>A0A1M5G154</accession>
<dbReference type="Pfam" id="PF11751">
    <property type="entry name" value="PorP_SprF"/>
    <property type="match status" value="1"/>
</dbReference>
<reference evidence="3" key="1">
    <citation type="submission" date="2016-11" db="EMBL/GenBank/DDBJ databases">
        <authorList>
            <person name="Varghese N."/>
            <person name="Submissions S."/>
        </authorList>
    </citation>
    <scope>NUCLEOTIDE SEQUENCE [LARGE SCALE GENOMIC DNA]</scope>
    <source>
        <strain evidence="3">DSM 17539</strain>
    </source>
</reference>
<evidence type="ECO:0000313" key="3">
    <source>
        <dbReference type="Proteomes" id="UP000184406"/>
    </source>
</evidence>
<feature type="signal peptide" evidence="1">
    <location>
        <begin position="1"/>
        <end position="19"/>
    </location>
</feature>
<evidence type="ECO:0000313" key="2">
    <source>
        <dbReference type="EMBL" id="SHF97495.1"/>
    </source>
</evidence>
<protein>
    <submittedName>
        <fullName evidence="2">Type IX secretion system membrane protein, PorP/SprF family</fullName>
    </submittedName>
</protein>
<dbReference type="OrthoDB" id="1393025at2"/>
<evidence type="ECO:0000256" key="1">
    <source>
        <dbReference type="SAM" id="SignalP"/>
    </source>
</evidence>
<dbReference type="NCBIfam" id="TIGR03519">
    <property type="entry name" value="T9SS_PorP_fam"/>
    <property type="match status" value="1"/>
</dbReference>
<dbReference type="EMBL" id="FQUX01000010">
    <property type="protein sequence ID" value="SHF97495.1"/>
    <property type="molecule type" value="Genomic_DNA"/>
</dbReference>
<dbReference type="AlphaFoldDB" id="A0A1M5G154"/>